<protein>
    <recommendedName>
        <fullName evidence="2">N-acetyltransferase domain-containing protein</fullName>
    </recommendedName>
</protein>
<keyword evidence="1" id="KW-1133">Transmembrane helix</keyword>
<keyword evidence="1" id="KW-0812">Transmembrane</keyword>
<dbReference type="Proteomes" id="UP000887226">
    <property type="component" value="Unassembled WGS sequence"/>
</dbReference>
<accession>A0A9P7YVY5</accession>
<evidence type="ECO:0000313" key="3">
    <source>
        <dbReference type="EMBL" id="KAG9240741.1"/>
    </source>
</evidence>
<feature type="domain" description="N-acetyltransferase" evidence="2">
    <location>
        <begin position="65"/>
        <end position="106"/>
    </location>
</feature>
<evidence type="ECO:0000256" key="1">
    <source>
        <dbReference type="SAM" id="Phobius"/>
    </source>
</evidence>
<sequence length="114" mass="13405">MWDIEAAQALLHNRYQTVLLVLGYLFMVRLWWSRDLVTGGDKSASSWNVKTFNAEAGDMEKLYWVQDSRENRWFILSCVVRREWHLRGISRRLVENVTSWAEKEGVVIGIEDSD</sequence>
<evidence type="ECO:0000259" key="2">
    <source>
        <dbReference type="Pfam" id="PF00583"/>
    </source>
</evidence>
<dbReference type="OrthoDB" id="410198at2759"/>
<proteinExistence type="predicted"/>
<dbReference type="GO" id="GO:0016747">
    <property type="term" value="F:acyltransferase activity, transferring groups other than amino-acyl groups"/>
    <property type="evidence" value="ECO:0007669"/>
    <property type="project" value="InterPro"/>
</dbReference>
<gene>
    <name evidence="3" type="ORF">BJ878DRAFT_578802</name>
</gene>
<keyword evidence="1" id="KW-0472">Membrane</keyword>
<dbReference type="AlphaFoldDB" id="A0A9P7YVY5"/>
<feature type="transmembrane region" description="Helical" evidence="1">
    <location>
        <begin position="15"/>
        <end position="32"/>
    </location>
</feature>
<dbReference type="EMBL" id="MU254355">
    <property type="protein sequence ID" value="KAG9240741.1"/>
    <property type="molecule type" value="Genomic_DNA"/>
</dbReference>
<keyword evidence="4" id="KW-1185">Reference proteome</keyword>
<dbReference type="Pfam" id="PF00583">
    <property type="entry name" value="Acetyltransf_1"/>
    <property type="match status" value="1"/>
</dbReference>
<reference evidence="3" key="1">
    <citation type="journal article" date="2021" name="IMA Fungus">
        <title>Genomic characterization of three marine fungi, including Emericellopsis atlantica sp. nov. with signatures of a generalist lifestyle and marine biomass degradation.</title>
        <authorList>
            <person name="Hagestad O.C."/>
            <person name="Hou L."/>
            <person name="Andersen J.H."/>
            <person name="Hansen E.H."/>
            <person name="Altermark B."/>
            <person name="Li C."/>
            <person name="Kuhnert E."/>
            <person name="Cox R.J."/>
            <person name="Crous P.W."/>
            <person name="Spatafora J.W."/>
            <person name="Lail K."/>
            <person name="Amirebrahimi M."/>
            <person name="Lipzen A."/>
            <person name="Pangilinan J."/>
            <person name="Andreopoulos W."/>
            <person name="Hayes R.D."/>
            <person name="Ng V."/>
            <person name="Grigoriev I.V."/>
            <person name="Jackson S.A."/>
            <person name="Sutton T.D.S."/>
            <person name="Dobson A.D.W."/>
            <person name="Rama T."/>
        </authorList>
    </citation>
    <scope>NUCLEOTIDE SEQUENCE</scope>
    <source>
        <strain evidence="3">TRa3180A</strain>
    </source>
</reference>
<name>A0A9P7YVY5_9HELO</name>
<dbReference type="Gene3D" id="3.40.630.30">
    <property type="match status" value="1"/>
</dbReference>
<evidence type="ECO:0000313" key="4">
    <source>
        <dbReference type="Proteomes" id="UP000887226"/>
    </source>
</evidence>
<dbReference type="InterPro" id="IPR000182">
    <property type="entry name" value="GNAT_dom"/>
</dbReference>
<organism evidence="3 4">
    <name type="scientific">Calycina marina</name>
    <dbReference type="NCBI Taxonomy" id="1763456"/>
    <lineage>
        <taxon>Eukaryota</taxon>
        <taxon>Fungi</taxon>
        <taxon>Dikarya</taxon>
        <taxon>Ascomycota</taxon>
        <taxon>Pezizomycotina</taxon>
        <taxon>Leotiomycetes</taxon>
        <taxon>Helotiales</taxon>
        <taxon>Pezizellaceae</taxon>
        <taxon>Calycina</taxon>
    </lineage>
</organism>
<comment type="caution">
    <text evidence="3">The sequence shown here is derived from an EMBL/GenBank/DDBJ whole genome shotgun (WGS) entry which is preliminary data.</text>
</comment>